<dbReference type="InterPro" id="IPR015943">
    <property type="entry name" value="WD40/YVTN_repeat-like_dom_sf"/>
</dbReference>
<feature type="domain" description="FIMAH" evidence="1">
    <location>
        <begin position="842"/>
        <end position="923"/>
    </location>
</feature>
<dbReference type="SUPFAM" id="SSF75011">
    <property type="entry name" value="3-carboxy-cis,cis-mucoante lactonizing enzyme"/>
    <property type="match status" value="1"/>
</dbReference>
<dbReference type="InterPro" id="IPR011047">
    <property type="entry name" value="Quinoprotein_ADH-like_sf"/>
</dbReference>
<evidence type="ECO:0000259" key="1">
    <source>
        <dbReference type="Pfam" id="PF22888"/>
    </source>
</evidence>
<dbReference type="AlphaFoldDB" id="A0A5C4T4G7"/>
<reference evidence="2 3" key="1">
    <citation type="submission" date="2019-05" db="EMBL/GenBank/DDBJ databases">
        <title>We sequenced the genome of Paenibacillus hemerocallicola KCTC 33185 for further insight into its adaptation and study the phylogeny of Paenibacillus.</title>
        <authorList>
            <person name="Narsing Rao M.P."/>
        </authorList>
    </citation>
    <scope>NUCLEOTIDE SEQUENCE [LARGE SCALE GENOMIC DNA]</scope>
    <source>
        <strain evidence="2 3">KCTC 33185</strain>
    </source>
</reference>
<accession>A0A5C4T4G7</accession>
<dbReference type="PANTHER" id="PTHR40274">
    <property type="entry name" value="VIRGINIAMYCIN B LYASE"/>
    <property type="match status" value="1"/>
</dbReference>
<dbReference type="InterPro" id="IPR051344">
    <property type="entry name" value="Vgb"/>
</dbReference>
<organism evidence="2 3">
    <name type="scientific">Paenibacillus hemerocallicola</name>
    <dbReference type="NCBI Taxonomy" id="1172614"/>
    <lineage>
        <taxon>Bacteria</taxon>
        <taxon>Bacillati</taxon>
        <taxon>Bacillota</taxon>
        <taxon>Bacilli</taxon>
        <taxon>Bacillales</taxon>
        <taxon>Paenibacillaceae</taxon>
        <taxon>Paenibacillus</taxon>
    </lineage>
</organism>
<dbReference type="OrthoDB" id="843723at2"/>
<dbReference type="SUPFAM" id="SSF50998">
    <property type="entry name" value="Quinoprotein alcohol dehydrogenase-like"/>
    <property type="match status" value="1"/>
</dbReference>
<dbReference type="Pfam" id="PF22888">
    <property type="entry name" value="FIMAH"/>
    <property type="match status" value="1"/>
</dbReference>
<evidence type="ECO:0000313" key="3">
    <source>
        <dbReference type="Proteomes" id="UP000307943"/>
    </source>
</evidence>
<gene>
    <name evidence="2" type="ORF">FE784_24145</name>
</gene>
<dbReference type="Gene3D" id="2.60.120.260">
    <property type="entry name" value="Galactose-binding domain-like"/>
    <property type="match status" value="1"/>
</dbReference>
<dbReference type="Proteomes" id="UP000307943">
    <property type="component" value="Unassembled WGS sequence"/>
</dbReference>
<protein>
    <recommendedName>
        <fullName evidence="1">FIMAH domain-containing protein</fullName>
    </recommendedName>
</protein>
<proteinExistence type="predicted"/>
<dbReference type="PANTHER" id="PTHR40274:SF3">
    <property type="entry name" value="VIRGINIAMYCIN B LYASE"/>
    <property type="match status" value="1"/>
</dbReference>
<evidence type="ECO:0000313" key="2">
    <source>
        <dbReference type="EMBL" id="TNJ63685.1"/>
    </source>
</evidence>
<dbReference type="EMBL" id="VDCQ01000039">
    <property type="protein sequence ID" value="TNJ63685.1"/>
    <property type="molecule type" value="Genomic_DNA"/>
</dbReference>
<dbReference type="InterPro" id="IPR054470">
    <property type="entry name" value="FIMAH_dom"/>
</dbReference>
<comment type="caution">
    <text evidence="2">The sequence shown here is derived from an EMBL/GenBank/DDBJ whole genome shotgun (WGS) entry which is preliminary data.</text>
</comment>
<keyword evidence="3" id="KW-1185">Reference proteome</keyword>
<sequence length="928" mass="98974">MSPTTSVQKMLICCLGMLICLAAVFGPYRIGSANPATIPVTNAGFEQPVVGGSIPGWKQTYGVGVSTVTYGVTNAAKASGAYSIRLDDASATASLGVDSDKFPIVAGTAYSASAMFQVERGTLSIYLQFFNEAGVRVANTSASVDPSPGFVKGSVSGIAPADAVTASVLLYSASTVQGAGYIDDVEVEVIEIGTFENLGQPITNFINQDAAFGRESGKDVAYTVVKGANDSTVFAVIDLSTAKVVKTIPMPGVTGAWGVKAASDGKIYAGTHYDGHLYQYTPGDSSLVDLGQLGAETHIWALVAGADGKIYAGTYPNAHVFEYDPATSQVRDLGRVHPTEKYVHALAYDSDRNVLYAGVGGSTAGIVKLDLTNGGSREILQQLLPQAYANYDFAFNMGYALGKLFVRLNKPDHLLIVDAATETVEYYNPNGLGMGSRVLATMPGDDHKIYFGGAILRSYDIATRTFAVEFPDSQTRAFNFFDGQFVQLNDPAWPGYTFIGFSEKGQIMKFNKQTGMLATSKVDNFGSPILIQSLHTGYDGNVYIGGYLGATGFTSYRPSDGTFTEVQQFGQVESVESVNGKLYIGTYGNARVYEYDPAAPWTSTNPRRVAELVSHGQDRPFAMVGVNSLSKLYVGSVPDYGSLSGALTVYDVPTRQTQVHKDIVHNQGVVSLTYKDGLVYGGTTIYGGLGTSGPSETEGKLFVFDTATNAKVFEIVPVPGRKVVSGLLAGPDGMIWGVAEDTIFKFDPQTRQIVYKSAKLGRYGTGTVWVDAFLELGKDGNVYGTNRQKTLFMIKPDTMDFIKIKSGAGNYLSQDAFGNLYMANDADLWKYTLPADDQEASLDSMQASIASYEASGEINATFAGELRYRLNIIGILSGQGAAQQAVAYLQDFIAHIGDQAVLQQGLLSQSASDALSSEAADLIGQWTS</sequence>
<dbReference type="RefSeq" id="WP_139604825.1">
    <property type="nucleotide sequence ID" value="NZ_VDCQ01000039.1"/>
</dbReference>
<dbReference type="Gene3D" id="2.130.10.10">
    <property type="entry name" value="YVTN repeat-like/Quinoprotein amine dehydrogenase"/>
    <property type="match status" value="3"/>
</dbReference>
<name>A0A5C4T4G7_9BACL</name>